<dbReference type="PANTHER" id="PTHR12461:SF105">
    <property type="entry name" value="HYPOXIA-INDUCIBLE FACTOR 1-ALPHA INHIBITOR"/>
    <property type="match status" value="1"/>
</dbReference>
<accession>A0A0B2UBZ0</accession>
<dbReference type="PROSITE" id="PS51184">
    <property type="entry name" value="JMJC"/>
    <property type="match status" value="1"/>
</dbReference>
<dbReference type="PANTHER" id="PTHR12461">
    <property type="entry name" value="HYPOXIA-INDUCIBLE FACTOR 1 ALPHA INHIBITOR-RELATED"/>
    <property type="match status" value="1"/>
</dbReference>
<dbReference type="Proteomes" id="UP000031012">
    <property type="component" value="Unassembled WGS sequence"/>
</dbReference>
<dbReference type="SUPFAM" id="SSF51197">
    <property type="entry name" value="Clavaminate synthase-like"/>
    <property type="match status" value="1"/>
</dbReference>
<dbReference type="Gene3D" id="2.60.120.650">
    <property type="entry name" value="Cupin"/>
    <property type="match status" value="1"/>
</dbReference>
<evidence type="ECO:0000313" key="2">
    <source>
        <dbReference type="EMBL" id="KHN66607.1"/>
    </source>
</evidence>
<protein>
    <submittedName>
        <fullName evidence="2">JmjC</fullName>
    </submittedName>
</protein>
<dbReference type="AlphaFoldDB" id="A0A0B2UBZ0"/>
<sequence length="396" mass="46434">MAAYNQIEIFQQSQKWFDQLPFEWKKWLEENIEKGCAIEQLVDVLKENGFGLTFQTSEPNFLSLSDQDQEWIIEQVLNEVPSAEIVKRLVEQGLHRQKVEEYLGNLENNQLYKILKKKHHKLKKREWLIETLDELAQLDSHYCKEIPSIPAPIFSDFIKDYYSQHRPVILKKGVEHWPALHKWTPEYFATQFGQHLVEVQMNRNKDEQFERHSPLLKKTMKMTDFVSKVMSVEASNDFYMTANNATNSHQMLQELFLDLGDFAEGYCNLDLKDERSFLWFGPKGTFTPLHHDLTNNMLVQIYGRKKVTLIPALQVPHLYNDHWVFSELSNANKIDLKKYPLAKSITPVECILNAGEALFIPIGWWHSVESLDVSISISFTHFNAPNHFVHRFPKEA</sequence>
<dbReference type="SMART" id="SM00558">
    <property type="entry name" value="JmjC"/>
    <property type="match status" value="1"/>
</dbReference>
<dbReference type="InterPro" id="IPR041667">
    <property type="entry name" value="Cupin_8"/>
</dbReference>
<dbReference type="InterPro" id="IPR003347">
    <property type="entry name" value="JmjC_dom"/>
</dbReference>
<organism evidence="2 3">
    <name type="scientific">Acinetobacter oleivorans</name>
    <dbReference type="NCBI Taxonomy" id="1148157"/>
    <lineage>
        <taxon>Bacteria</taxon>
        <taxon>Pseudomonadati</taxon>
        <taxon>Pseudomonadota</taxon>
        <taxon>Gammaproteobacteria</taxon>
        <taxon>Moraxellales</taxon>
        <taxon>Moraxellaceae</taxon>
        <taxon>Acinetobacter</taxon>
    </lineage>
</organism>
<dbReference type="Pfam" id="PF13621">
    <property type="entry name" value="Cupin_8"/>
    <property type="match status" value="1"/>
</dbReference>
<evidence type="ECO:0000313" key="3">
    <source>
        <dbReference type="Proteomes" id="UP000031012"/>
    </source>
</evidence>
<dbReference type="EMBL" id="JHQK01000010">
    <property type="protein sequence ID" value="KHN66607.1"/>
    <property type="molecule type" value="Genomic_DNA"/>
</dbReference>
<evidence type="ECO:0000259" key="1">
    <source>
        <dbReference type="PROSITE" id="PS51184"/>
    </source>
</evidence>
<feature type="domain" description="JmjC" evidence="1">
    <location>
        <begin position="233"/>
        <end position="396"/>
    </location>
</feature>
<reference evidence="2 3" key="1">
    <citation type="submission" date="2014-03" db="EMBL/GenBank/DDBJ databases">
        <title>Genome sequence of the diesel-degrader and plant-growth promoter Acinetobacter oleivorans PF-1 isolated from the roots of poplar tree.</title>
        <authorList>
            <person name="Gkorezis P."/>
            <person name="van Hamme J."/>
            <person name="Rineau F."/>
            <person name="Vangronsveld J."/>
            <person name="Francetti A."/>
        </authorList>
    </citation>
    <scope>NUCLEOTIDE SEQUENCE [LARGE SCALE GENOMIC DNA]</scope>
    <source>
        <strain evidence="2 3">PF1</strain>
    </source>
</reference>
<proteinExistence type="predicted"/>
<name>A0A0B2UBZ0_9GAMM</name>
<gene>
    <name evidence="2" type="ORF">DH17_00935</name>
</gene>
<comment type="caution">
    <text evidence="2">The sequence shown here is derived from an EMBL/GenBank/DDBJ whole genome shotgun (WGS) entry which is preliminary data.</text>
</comment>